<proteinExistence type="predicted"/>
<organism evidence="2 3">
    <name type="scientific">Prorocentrum cordatum</name>
    <dbReference type="NCBI Taxonomy" id="2364126"/>
    <lineage>
        <taxon>Eukaryota</taxon>
        <taxon>Sar</taxon>
        <taxon>Alveolata</taxon>
        <taxon>Dinophyceae</taxon>
        <taxon>Prorocentrales</taxon>
        <taxon>Prorocentraceae</taxon>
        <taxon>Prorocentrum</taxon>
    </lineage>
</organism>
<evidence type="ECO:0000313" key="3">
    <source>
        <dbReference type="Proteomes" id="UP001189429"/>
    </source>
</evidence>
<sequence length="242" mass="26993">MPALRIRGDRAPPRRHRKGEGQVQDLLVSYPAEEGIVDHVRSRLAARLLVLAMAAQVPSGEEEQEPDVTGAWLSAKLLRLFSAVLAYAPSTCDGQLRGPGTQEYTDKHEQAEEDARQSSGIYDRQRLLLLCVLVKYVGRVLKAPLQRRLKTVPNRDLDMAEVVLLYEFVKLINNIVVSFLEIELRWAPPPHSAGTPRDSGLAASGRKTGSLSRQERMQIFTAMIPSTTLKLLVHVLLFGMHQ</sequence>
<reference evidence="2" key="1">
    <citation type="submission" date="2023-10" db="EMBL/GenBank/DDBJ databases">
        <authorList>
            <person name="Chen Y."/>
            <person name="Shah S."/>
            <person name="Dougan E. K."/>
            <person name="Thang M."/>
            <person name="Chan C."/>
        </authorList>
    </citation>
    <scope>NUCLEOTIDE SEQUENCE [LARGE SCALE GENOMIC DNA]</scope>
</reference>
<dbReference type="EMBL" id="CAUYUJ010005749">
    <property type="protein sequence ID" value="CAK0814801.1"/>
    <property type="molecule type" value="Genomic_DNA"/>
</dbReference>
<feature type="region of interest" description="Disordered" evidence="1">
    <location>
        <begin position="191"/>
        <end position="210"/>
    </location>
</feature>
<evidence type="ECO:0000313" key="2">
    <source>
        <dbReference type="EMBL" id="CAK0814801.1"/>
    </source>
</evidence>
<feature type="region of interest" description="Disordered" evidence="1">
    <location>
        <begin position="1"/>
        <end position="21"/>
    </location>
</feature>
<feature type="region of interest" description="Disordered" evidence="1">
    <location>
        <begin position="96"/>
        <end position="116"/>
    </location>
</feature>
<feature type="compositionally biased region" description="Basic and acidic residues" evidence="1">
    <location>
        <begin position="104"/>
        <end position="116"/>
    </location>
</feature>
<evidence type="ECO:0000256" key="1">
    <source>
        <dbReference type="SAM" id="MobiDB-lite"/>
    </source>
</evidence>
<evidence type="ECO:0008006" key="4">
    <source>
        <dbReference type="Google" id="ProtNLM"/>
    </source>
</evidence>
<feature type="non-terminal residue" evidence="2">
    <location>
        <position position="242"/>
    </location>
</feature>
<protein>
    <recommendedName>
        <fullName evidence="4">Peroxisomal membrane protein PEX16</fullName>
    </recommendedName>
</protein>
<dbReference type="Proteomes" id="UP001189429">
    <property type="component" value="Unassembled WGS sequence"/>
</dbReference>
<accession>A0ABN9RBG8</accession>
<feature type="compositionally biased region" description="Basic and acidic residues" evidence="1">
    <location>
        <begin position="1"/>
        <end position="12"/>
    </location>
</feature>
<comment type="caution">
    <text evidence="2">The sequence shown here is derived from an EMBL/GenBank/DDBJ whole genome shotgun (WGS) entry which is preliminary data.</text>
</comment>
<name>A0ABN9RBG8_9DINO</name>
<keyword evidence="3" id="KW-1185">Reference proteome</keyword>
<gene>
    <name evidence="2" type="ORF">PCOR1329_LOCUS18308</name>
</gene>